<dbReference type="AlphaFoldDB" id="A0AA38GSY0"/>
<proteinExistence type="predicted"/>
<evidence type="ECO:0000313" key="2">
    <source>
        <dbReference type="Proteomes" id="UP000824469"/>
    </source>
</evidence>
<dbReference type="EMBL" id="JAHRHJ020000002">
    <property type="protein sequence ID" value="KAH9327733.1"/>
    <property type="molecule type" value="Genomic_DNA"/>
</dbReference>
<sequence length="77" mass="8882">VTAEGTQQDAQIAMDNLCKKPRETKASKYELKERVEKLTYVLLKLSKPKQVQITSPTPTPIRFDFSFVPKMEKLNQK</sequence>
<organism evidence="1 2">
    <name type="scientific">Taxus chinensis</name>
    <name type="common">Chinese yew</name>
    <name type="synonym">Taxus wallichiana var. chinensis</name>
    <dbReference type="NCBI Taxonomy" id="29808"/>
    <lineage>
        <taxon>Eukaryota</taxon>
        <taxon>Viridiplantae</taxon>
        <taxon>Streptophyta</taxon>
        <taxon>Embryophyta</taxon>
        <taxon>Tracheophyta</taxon>
        <taxon>Spermatophyta</taxon>
        <taxon>Pinopsida</taxon>
        <taxon>Pinidae</taxon>
        <taxon>Conifers II</taxon>
        <taxon>Cupressales</taxon>
        <taxon>Taxaceae</taxon>
        <taxon>Taxus</taxon>
    </lineage>
</organism>
<dbReference type="Proteomes" id="UP000824469">
    <property type="component" value="Unassembled WGS sequence"/>
</dbReference>
<evidence type="ECO:0000313" key="1">
    <source>
        <dbReference type="EMBL" id="KAH9327733.1"/>
    </source>
</evidence>
<keyword evidence="2" id="KW-1185">Reference proteome</keyword>
<gene>
    <name evidence="1" type="ORF">KI387_007911</name>
</gene>
<reference evidence="1 2" key="1">
    <citation type="journal article" date="2021" name="Nat. Plants">
        <title>The Taxus genome provides insights into paclitaxel biosynthesis.</title>
        <authorList>
            <person name="Xiong X."/>
            <person name="Gou J."/>
            <person name="Liao Q."/>
            <person name="Li Y."/>
            <person name="Zhou Q."/>
            <person name="Bi G."/>
            <person name="Li C."/>
            <person name="Du R."/>
            <person name="Wang X."/>
            <person name="Sun T."/>
            <person name="Guo L."/>
            <person name="Liang H."/>
            <person name="Lu P."/>
            <person name="Wu Y."/>
            <person name="Zhang Z."/>
            <person name="Ro D.K."/>
            <person name="Shang Y."/>
            <person name="Huang S."/>
            <person name="Yan J."/>
        </authorList>
    </citation>
    <scope>NUCLEOTIDE SEQUENCE [LARGE SCALE GENOMIC DNA]</scope>
    <source>
        <strain evidence="1">Ta-2019</strain>
    </source>
</reference>
<protein>
    <submittedName>
        <fullName evidence="1">Uncharacterized protein</fullName>
    </submittedName>
</protein>
<accession>A0AA38GSY0</accession>
<name>A0AA38GSY0_TAXCH</name>
<feature type="non-terminal residue" evidence="1">
    <location>
        <position position="77"/>
    </location>
</feature>
<comment type="caution">
    <text evidence="1">The sequence shown here is derived from an EMBL/GenBank/DDBJ whole genome shotgun (WGS) entry which is preliminary data.</text>
</comment>
<feature type="non-terminal residue" evidence="1">
    <location>
        <position position="1"/>
    </location>
</feature>